<keyword evidence="2" id="KW-1185">Reference proteome</keyword>
<evidence type="ECO:0000313" key="1">
    <source>
        <dbReference type="EMBL" id="CBK24328.2"/>
    </source>
</evidence>
<accession>D8M8D9</accession>
<dbReference type="RefSeq" id="XP_012898376.1">
    <property type="nucleotide sequence ID" value="XM_013042922.1"/>
</dbReference>
<name>D8M8D9_BLAHO</name>
<dbReference type="AlphaFoldDB" id="D8M8D9"/>
<dbReference type="Proteomes" id="UP000008312">
    <property type="component" value="Unassembled WGS sequence"/>
</dbReference>
<gene>
    <name evidence="1" type="ORF">GSBLH_T00004079001</name>
</gene>
<dbReference type="EMBL" id="FN668683">
    <property type="protein sequence ID" value="CBK24328.2"/>
    <property type="molecule type" value="Genomic_DNA"/>
</dbReference>
<dbReference type="InParanoid" id="D8M8D9"/>
<protein>
    <submittedName>
        <fullName evidence="1">Uncharacterized protein</fullName>
    </submittedName>
</protein>
<reference evidence="1" key="1">
    <citation type="submission" date="2010-02" db="EMBL/GenBank/DDBJ databases">
        <title>Sequencing and annotation of the Blastocystis hominis genome.</title>
        <authorList>
            <person name="Wincker P."/>
        </authorList>
    </citation>
    <scope>NUCLEOTIDE SEQUENCE</scope>
    <source>
        <strain evidence="1">Singapore isolate B</strain>
    </source>
</reference>
<organism evidence="1">
    <name type="scientific">Blastocystis hominis</name>
    <dbReference type="NCBI Taxonomy" id="12968"/>
    <lineage>
        <taxon>Eukaryota</taxon>
        <taxon>Sar</taxon>
        <taxon>Stramenopiles</taxon>
        <taxon>Bigyra</taxon>
        <taxon>Opalozoa</taxon>
        <taxon>Opalinata</taxon>
        <taxon>Blastocystidae</taxon>
        <taxon>Blastocystis</taxon>
    </lineage>
</organism>
<proteinExistence type="predicted"/>
<sequence>MERVDRQGAGGERKGKEKVLVVRVAEKGRRFGQRVAAGRSARGFGDAMVDMLRATDLGHATQVFEADRTVAVFDDTSRFLVIRTIFGVVGFLIADCYNKL</sequence>
<dbReference type="GeneID" id="24921124"/>
<evidence type="ECO:0000313" key="2">
    <source>
        <dbReference type="Proteomes" id="UP000008312"/>
    </source>
</evidence>